<comment type="caution">
    <text evidence="1">The sequence shown here is derived from an EMBL/GenBank/DDBJ whole genome shotgun (WGS) entry which is preliminary data.</text>
</comment>
<dbReference type="Proteomes" id="UP001314170">
    <property type="component" value="Unassembled WGS sequence"/>
</dbReference>
<gene>
    <name evidence="1" type="ORF">DCAF_LOCUS178</name>
</gene>
<feature type="non-terminal residue" evidence="1">
    <location>
        <position position="1"/>
    </location>
</feature>
<sequence>GVAYGMLAWCGMKARASNSMRPVREAKGARMRRGLQWPMKVGFSMGPWHAGSKGWSVLGLASYGVMACGIEGLEGLELGNELRMRESWHVDVYEKEEIEGS</sequence>
<dbReference type="AlphaFoldDB" id="A0AAV1QNP8"/>
<dbReference type="EMBL" id="CAWUPB010000026">
    <property type="protein sequence ID" value="CAK7322568.1"/>
    <property type="molecule type" value="Genomic_DNA"/>
</dbReference>
<proteinExistence type="predicted"/>
<reference evidence="1 2" key="1">
    <citation type="submission" date="2024-01" db="EMBL/GenBank/DDBJ databases">
        <authorList>
            <person name="Waweru B."/>
        </authorList>
    </citation>
    <scope>NUCLEOTIDE SEQUENCE [LARGE SCALE GENOMIC DNA]</scope>
</reference>
<accession>A0AAV1QNP8</accession>
<organism evidence="1 2">
    <name type="scientific">Dovyalis caffra</name>
    <dbReference type="NCBI Taxonomy" id="77055"/>
    <lineage>
        <taxon>Eukaryota</taxon>
        <taxon>Viridiplantae</taxon>
        <taxon>Streptophyta</taxon>
        <taxon>Embryophyta</taxon>
        <taxon>Tracheophyta</taxon>
        <taxon>Spermatophyta</taxon>
        <taxon>Magnoliopsida</taxon>
        <taxon>eudicotyledons</taxon>
        <taxon>Gunneridae</taxon>
        <taxon>Pentapetalae</taxon>
        <taxon>rosids</taxon>
        <taxon>fabids</taxon>
        <taxon>Malpighiales</taxon>
        <taxon>Salicaceae</taxon>
        <taxon>Flacourtieae</taxon>
        <taxon>Dovyalis</taxon>
    </lineage>
</organism>
<name>A0AAV1QNP8_9ROSI</name>
<protein>
    <submittedName>
        <fullName evidence="1">Uncharacterized protein</fullName>
    </submittedName>
</protein>
<evidence type="ECO:0000313" key="1">
    <source>
        <dbReference type="EMBL" id="CAK7322568.1"/>
    </source>
</evidence>
<evidence type="ECO:0000313" key="2">
    <source>
        <dbReference type="Proteomes" id="UP001314170"/>
    </source>
</evidence>
<keyword evidence="2" id="KW-1185">Reference proteome</keyword>